<name>A0ABV8B873_9BACI</name>
<keyword evidence="4" id="KW-0347">Helicase</keyword>
<evidence type="ECO:0000256" key="1">
    <source>
        <dbReference type="ARBA" id="ARBA00022741"/>
    </source>
</evidence>
<evidence type="ECO:0000256" key="3">
    <source>
        <dbReference type="ARBA" id="ARBA00022801"/>
    </source>
</evidence>
<accession>A0ABV8B873</accession>
<keyword evidence="1" id="KW-0547">Nucleotide-binding</keyword>
<comment type="caution">
    <text evidence="9">The sequence shown here is derived from an EMBL/GenBank/DDBJ whole genome shotgun (WGS) entry which is preliminary data.</text>
</comment>
<evidence type="ECO:0000313" key="9">
    <source>
        <dbReference type="EMBL" id="MFC3886025.1"/>
    </source>
</evidence>
<keyword evidence="2" id="KW-0227">DNA damage</keyword>
<sequence>MKAFPEFSWSYSRHKTLTDCVRKYGYEYYFSHNGWLFDSSPLNKHAYRLKKIVNLPILFGQAVHDVIESTIKHNIKTGAIPSTKELERRVRLSLRTAFLDSRDRKDLWLHKPSRYTMLFEMYYGGELPAAGVQEIHDRLDVCLKHFLHSKSFREMTSGGHIHFLESERFRTVEINGVKLYVVMDLLYRDLQRDKWVIVDWKTGSKSSDDVGQLAVYALYLMKEWNVPLEKIEIRNEYLLTGGCHTYHLTPGDIQAMLEQMDASVQYMNHYKLDTAKNEPVPLEEFQRTSHIFRCRRCNYKELCDTSTNND</sequence>
<proteinExistence type="predicted"/>
<evidence type="ECO:0000256" key="5">
    <source>
        <dbReference type="ARBA" id="ARBA00022840"/>
    </source>
</evidence>
<evidence type="ECO:0000259" key="8">
    <source>
        <dbReference type="Pfam" id="PF12705"/>
    </source>
</evidence>
<evidence type="ECO:0000256" key="2">
    <source>
        <dbReference type="ARBA" id="ARBA00022763"/>
    </source>
</evidence>
<dbReference type="Pfam" id="PF12705">
    <property type="entry name" value="PDDEXK_1"/>
    <property type="match status" value="1"/>
</dbReference>
<dbReference type="Proteomes" id="UP001595752">
    <property type="component" value="Unassembled WGS sequence"/>
</dbReference>
<protein>
    <submittedName>
        <fullName evidence="9">PD-(D/E)XK nuclease family protein</fullName>
    </submittedName>
</protein>
<dbReference type="EMBL" id="JBHRZT010000072">
    <property type="protein sequence ID" value="MFC3886025.1"/>
    <property type="molecule type" value="Genomic_DNA"/>
</dbReference>
<dbReference type="InterPro" id="IPR011604">
    <property type="entry name" value="PDDEXK-like_dom_sf"/>
</dbReference>
<reference evidence="10" key="1">
    <citation type="journal article" date="2019" name="Int. J. Syst. Evol. Microbiol.">
        <title>The Global Catalogue of Microorganisms (GCM) 10K type strain sequencing project: providing services to taxonomists for standard genome sequencing and annotation.</title>
        <authorList>
            <consortium name="The Broad Institute Genomics Platform"/>
            <consortium name="The Broad Institute Genome Sequencing Center for Infectious Disease"/>
            <person name="Wu L."/>
            <person name="Ma J."/>
        </authorList>
    </citation>
    <scope>NUCLEOTIDE SEQUENCE [LARGE SCALE GENOMIC DNA]</scope>
    <source>
        <strain evidence="10">CCUG 61889</strain>
    </source>
</reference>
<keyword evidence="6" id="KW-0238">DNA-binding</keyword>
<dbReference type="RefSeq" id="WP_377918701.1">
    <property type="nucleotide sequence ID" value="NZ_JBHRZT010000072.1"/>
</dbReference>
<evidence type="ECO:0000256" key="6">
    <source>
        <dbReference type="ARBA" id="ARBA00023125"/>
    </source>
</evidence>
<dbReference type="InterPro" id="IPR038726">
    <property type="entry name" value="PDDEXK_AddAB-type"/>
</dbReference>
<gene>
    <name evidence="9" type="ORF">ACFOU2_22110</name>
</gene>
<keyword evidence="5" id="KW-0067">ATP-binding</keyword>
<evidence type="ECO:0000256" key="7">
    <source>
        <dbReference type="ARBA" id="ARBA00023204"/>
    </source>
</evidence>
<evidence type="ECO:0000313" key="10">
    <source>
        <dbReference type="Proteomes" id="UP001595752"/>
    </source>
</evidence>
<evidence type="ECO:0000256" key="4">
    <source>
        <dbReference type="ARBA" id="ARBA00022806"/>
    </source>
</evidence>
<keyword evidence="3" id="KW-0378">Hydrolase</keyword>
<organism evidence="9 10">
    <name type="scientific">Bacillus songklensis</name>
    <dbReference type="NCBI Taxonomy" id="1069116"/>
    <lineage>
        <taxon>Bacteria</taxon>
        <taxon>Bacillati</taxon>
        <taxon>Bacillota</taxon>
        <taxon>Bacilli</taxon>
        <taxon>Bacillales</taxon>
        <taxon>Bacillaceae</taxon>
        <taxon>Bacillus</taxon>
    </lineage>
</organism>
<keyword evidence="7" id="KW-0234">DNA repair</keyword>
<keyword evidence="10" id="KW-1185">Reference proteome</keyword>
<dbReference type="Gene3D" id="3.90.320.10">
    <property type="match status" value="1"/>
</dbReference>
<feature type="domain" description="PD-(D/E)XK endonuclease-like" evidence="8">
    <location>
        <begin position="8"/>
        <end position="304"/>
    </location>
</feature>